<dbReference type="GO" id="GO:0006412">
    <property type="term" value="P:translation"/>
    <property type="evidence" value="ECO:0007669"/>
    <property type="project" value="UniProtKB-UniRule"/>
</dbReference>
<reference evidence="7 8" key="1">
    <citation type="submission" date="2019-08" db="EMBL/GenBank/DDBJ databases">
        <title>Genome of Vicingus serpentipes NCIMB 15042.</title>
        <authorList>
            <person name="Bowman J.P."/>
        </authorList>
    </citation>
    <scope>NUCLEOTIDE SEQUENCE [LARGE SCALE GENOMIC DNA]</scope>
    <source>
        <strain evidence="7 8">NCIMB 15042</strain>
    </source>
</reference>
<comment type="function">
    <text evidence="4">Forms an intersubunit bridge (bridge B4) with the 23S rRNA of the 50S subunit in the ribosome.</text>
</comment>
<comment type="caution">
    <text evidence="7">The sequence shown here is derived from an EMBL/GenBank/DDBJ whole genome shotgun (WGS) entry which is preliminary data.</text>
</comment>
<accession>A0A5C6RUQ8</accession>
<dbReference type="GO" id="GO:0019843">
    <property type="term" value="F:rRNA binding"/>
    <property type="evidence" value="ECO:0007669"/>
    <property type="project" value="UniProtKB-UniRule"/>
</dbReference>
<proteinExistence type="inferred from homology"/>
<gene>
    <name evidence="4 7" type="primary">rpsO</name>
    <name evidence="7" type="ORF">FRY74_05325</name>
</gene>
<evidence type="ECO:0000256" key="3">
    <source>
        <dbReference type="ARBA" id="ARBA00064542"/>
    </source>
</evidence>
<sequence length="89" mass="10408">MYLSAEKKQEIFKQYGGDAKNTGSTEGKIALFSYRINHLTGHLKNNRKDFGTQKALLDLVGKRRKLLDYYKKKDIVKYRELIKDLGIRK</sequence>
<dbReference type="Proteomes" id="UP000321721">
    <property type="component" value="Unassembled WGS sequence"/>
</dbReference>
<evidence type="ECO:0000256" key="2">
    <source>
        <dbReference type="ARBA" id="ARBA00023274"/>
    </source>
</evidence>
<dbReference type="HAMAP" id="MF_01343_B">
    <property type="entry name" value="Ribosomal_uS15_B"/>
    <property type="match status" value="1"/>
</dbReference>
<dbReference type="AlphaFoldDB" id="A0A5C6RUQ8"/>
<dbReference type="Pfam" id="PF00312">
    <property type="entry name" value="Ribosomal_S15"/>
    <property type="match status" value="1"/>
</dbReference>
<dbReference type="SUPFAM" id="SSF47060">
    <property type="entry name" value="S15/NS1 RNA-binding domain"/>
    <property type="match status" value="1"/>
</dbReference>
<dbReference type="OrthoDB" id="9799262at2"/>
<dbReference type="FunFam" id="1.10.287.10:FF:000002">
    <property type="entry name" value="30S ribosomal protein S15"/>
    <property type="match status" value="1"/>
</dbReference>
<dbReference type="CDD" id="cd00353">
    <property type="entry name" value="Ribosomal_S15p_S13e"/>
    <property type="match status" value="1"/>
</dbReference>
<keyword evidence="4 6" id="KW-0694">RNA-binding</keyword>
<evidence type="ECO:0000256" key="1">
    <source>
        <dbReference type="ARBA" id="ARBA00022980"/>
    </source>
</evidence>
<evidence type="ECO:0000313" key="7">
    <source>
        <dbReference type="EMBL" id="TXB65993.1"/>
    </source>
</evidence>
<dbReference type="GO" id="GO:0022627">
    <property type="term" value="C:cytosolic small ribosomal subunit"/>
    <property type="evidence" value="ECO:0007669"/>
    <property type="project" value="TreeGrafter"/>
</dbReference>
<dbReference type="InterPro" id="IPR009068">
    <property type="entry name" value="uS15_NS1_RNA-bd_sf"/>
</dbReference>
<comment type="similarity">
    <text evidence="4 5">Belongs to the universal ribosomal protein uS15 family.</text>
</comment>
<evidence type="ECO:0000313" key="8">
    <source>
        <dbReference type="Proteomes" id="UP000321721"/>
    </source>
</evidence>
<evidence type="ECO:0000256" key="4">
    <source>
        <dbReference type="HAMAP-Rule" id="MF_01343"/>
    </source>
</evidence>
<keyword evidence="1 4" id="KW-0689">Ribosomal protein</keyword>
<dbReference type="PROSITE" id="PS00362">
    <property type="entry name" value="RIBOSOMAL_S15"/>
    <property type="match status" value="1"/>
</dbReference>
<dbReference type="Gene3D" id="1.10.287.10">
    <property type="entry name" value="S15/NS1, RNA-binding"/>
    <property type="match status" value="1"/>
</dbReference>
<dbReference type="InterPro" id="IPR005290">
    <property type="entry name" value="Ribosomal_uS15_bac-type"/>
</dbReference>
<organism evidence="7 8">
    <name type="scientific">Vicingus serpentipes</name>
    <dbReference type="NCBI Taxonomy" id="1926625"/>
    <lineage>
        <taxon>Bacteria</taxon>
        <taxon>Pseudomonadati</taxon>
        <taxon>Bacteroidota</taxon>
        <taxon>Flavobacteriia</taxon>
        <taxon>Flavobacteriales</taxon>
        <taxon>Vicingaceae</taxon>
        <taxon>Vicingus</taxon>
    </lineage>
</organism>
<dbReference type="NCBIfam" id="TIGR00952">
    <property type="entry name" value="S15_bact"/>
    <property type="match status" value="1"/>
</dbReference>
<protein>
    <recommendedName>
        <fullName evidence="4">Small ribosomal subunit protein uS15</fullName>
    </recommendedName>
</protein>
<dbReference type="PANTHER" id="PTHR23321">
    <property type="entry name" value="RIBOSOMAL PROTEIN S15, BACTERIAL AND ORGANELLAR"/>
    <property type="match status" value="1"/>
</dbReference>
<dbReference type="InterPro" id="IPR000589">
    <property type="entry name" value="Ribosomal_uS15"/>
</dbReference>
<keyword evidence="4 6" id="KW-0699">rRNA-binding</keyword>
<dbReference type="SMART" id="SM01387">
    <property type="entry name" value="Ribosomal_S15"/>
    <property type="match status" value="1"/>
</dbReference>
<dbReference type="Gene3D" id="6.10.250.3130">
    <property type="match status" value="1"/>
</dbReference>
<dbReference type="PANTHER" id="PTHR23321:SF26">
    <property type="entry name" value="SMALL RIBOSOMAL SUBUNIT PROTEIN US15M"/>
    <property type="match status" value="1"/>
</dbReference>
<name>A0A5C6RUQ8_9FLAO</name>
<dbReference type="GO" id="GO:0003735">
    <property type="term" value="F:structural constituent of ribosome"/>
    <property type="evidence" value="ECO:0007669"/>
    <property type="project" value="InterPro"/>
</dbReference>
<keyword evidence="2 4" id="KW-0687">Ribonucleoprotein</keyword>
<keyword evidence="8" id="KW-1185">Reference proteome</keyword>
<evidence type="ECO:0000256" key="6">
    <source>
        <dbReference type="RuleBase" id="RU004524"/>
    </source>
</evidence>
<comment type="function">
    <text evidence="4 6">One of the primary rRNA binding proteins, it binds directly to 16S rRNA where it helps nucleate assembly of the platform of the 30S subunit by binding and bridging several RNA helices of the 16S rRNA.</text>
</comment>
<dbReference type="RefSeq" id="WP_147099350.1">
    <property type="nucleotide sequence ID" value="NZ_VOOS01000002.1"/>
</dbReference>
<comment type="subunit">
    <text evidence="3 4">Part of the 30S ribosomal subunit. Forms a bridge to the 50S subunit in the 70S ribosome, contacting the 23S rRNA.</text>
</comment>
<evidence type="ECO:0000256" key="5">
    <source>
        <dbReference type="RuleBase" id="RU003919"/>
    </source>
</evidence>
<dbReference type="EMBL" id="VOOS01000002">
    <property type="protein sequence ID" value="TXB65993.1"/>
    <property type="molecule type" value="Genomic_DNA"/>
</dbReference>